<proteinExistence type="predicted"/>
<evidence type="ECO:0000313" key="3">
    <source>
        <dbReference type="Proteomes" id="UP000234331"/>
    </source>
</evidence>
<protein>
    <submittedName>
        <fullName evidence="2">Uncharacterized protein</fullName>
    </submittedName>
</protein>
<evidence type="ECO:0000256" key="1">
    <source>
        <dbReference type="SAM" id="MobiDB-lite"/>
    </source>
</evidence>
<dbReference type="EMBL" id="FZMO01000558">
    <property type="protein sequence ID" value="SNQ52054.1"/>
    <property type="molecule type" value="Genomic_DNA"/>
</dbReference>
<name>A0A2I2L2B1_9ACTN</name>
<accession>A0A2I2L2B1</accession>
<dbReference type="Proteomes" id="UP000234331">
    <property type="component" value="Unassembled WGS sequence"/>
</dbReference>
<dbReference type="AlphaFoldDB" id="A0A2I2L2B1"/>
<organism evidence="2 3">
    <name type="scientific">Frankia canadensis</name>
    <dbReference type="NCBI Taxonomy" id="1836972"/>
    <lineage>
        <taxon>Bacteria</taxon>
        <taxon>Bacillati</taxon>
        <taxon>Actinomycetota</taxon>
        <taxon>Actinomycetes</taxon>
        <taxon>Frankiales</taxon>
        <taxon>Frankiaceae</taxon>
        <taxon>Frankia</taxon>
    </lineage>
</organism>
<keyword evidence="3" id="KW-1185">Reference proteome</keyword>
<reference evidence="2 3" key="1">
    <citation type="submission" date="2017-06" db="EMBL/GenBank/DDBJ databases">
        <authorList>
            <person name="Kim H.J."/>
            <person name="Triplett B.A."/>
        </authorList>
    </citation>
    <scope>NUCLEOTIDE SEQUENCE [LARGE SCALE GENOMIC DNA]</scope>
    <source>
        <strain evidence="2">FRACA_ARgP5</strain>
    </source>
</reference>
<feature type="region of interest" description="Disordered" evidence="1">
    <location>
        <begin position="1"/>
        <end position="25"/>
    </location>
</feature>
<gene>
    <name evidence="2" type="ORF">FRACA_90057</name>
</gene>
<sequence>MVKADATAQSEFGMSRSRIAQQPRGERLHHVFELGGPESGEVIVSHVTSLACNYDVRHSKHTNRSRLLRLPVVNMCPK</sequence>
<evidence type="ECO:0000313" key="2">
    <source>
        <dbReference type="EMBL" id="SNQ52054.1"/>
    </source>
</evidence>